<dbReference type="Proteomes" id="UP000076563">
    <property type="component" value="Unassembled WGS sequence"/>
</dbReference>
<reference evidence="2" key="1">
    <citation type="submission" date="2016-01" db="EMBL/GenBank/DDBJ databases">
        <title>Draft genome of Chromobacterium sp. F49.</title>
        <authorList>
            <person name="Hong K.W."/>
        </authorList>
    </citation>
    <scope>NUCLEOTIDE SEQUENCE [LARGE SCALE GENOMIC DNA]</scope>
    <source>
        <strain evidence="2">M63</strain>
    </source>
</reference>
<evidence type="ECO:0000313" key="2">
    <source>
        <dbReference type="Proteomes" id="UP000076563"/>
    </source>
</evidence>
<evidence type="ECO:0000313" key="1">
    <source>
        <dbReference type="EMBL" id="KZE74254.1"/>
    </source>
</evidence>
<name>A0A165QAK8_9BACL</name>
<proteinExistence type="predicted"/>
<keyword evidence="2" id="KW-1185">Reference proteome</keyword>
<dbReference type="AlphaFoldDB" id="A0A165QAK8"/>
<organism evidence="1 2">
    <name type="scientific">Paenibacillus elgii</name>
    <dbReference type="NCBI Taxonomy" id="189691"/>
    <lineage>
        <taxon>Bacteria</taxon>
        <taxon>Bacillati</taxon>
        <taxon>Bacillota</taxon>
        <taxon>Bacilli</taxon>
        <taxon>Bacillales</taxon>
        <taxon>Paenibacillaceae</taxon>
        <taxon>Paenibacillus</taxon>
    </lineage>
</organism>
<dbReference type="EMBL" id="LQRA01000081">
    <property type="protein sequence ID" value="KZE74254.1"/>
    <property type="molecule type" value="Genomic_DNA"/>
</dbReference>
<accession>A0A165QAK8</accession>
<protein>
    <submittedName>
        <fullName evidence="1">Uncharacterized protein</fullName>
    </submittedName>
</protein>
<comment type="caution">
    <text evidence="1">The sequence shown here is derived from an EMBL/GenBank/DDBJ whole genome shotgun (WGS) entry which is preliminary data.</text>
</comment>
<gene>
    <name evidence="1" type="ORF">AV654_30250</name>
</gene>
<sequence>MEEIGSNVIIGGGFEQMWIRTCQVQIDELTQFMEEGGSGADRRDETALSFGISLQAAAAEGICS</sequence>